<accession>A0A6V8LYA4</accession>
<dbReference type="SUPFAM" id="SSF57802">
    <property type="entry name" value="Rubredoxin-like"/>
    <property type="match status" value="1"/>
</dbReference>
<dbReference type="CDD" id="cd00729">
    <property type="entry name" value="rubredoxin_SM"/>
    <property type="match status" value="1"/>
</dbReference>
<dbReference type="Gene3D" id="1.20.1260.10">
    <property type="match status" value="1"/>
</dbReference>
<evidence type="ECO:0000256" key="2">
    <source>
        <dbReference type="ARBA" id="ARBA00022448"/>
    </source>
</evidence>
<dbReference type="InterPro" id="IPR052364">
    <property type="entry name" value="Rubrerythrin"/>
</dbReference>
<dbReference type="Pfam" id="PF21349">
    <property type="entry name" value="RUBY_RBDX"/>
    <property type="match status" value="1"/>
</dbReference>
<dbReference type="CDD" id="cd01041">
    <property type="entry name" value="Rubrerythrin"/>
    <property type="match status" value="1"/>
</dbReference>
<dbReference type="InterPro" id="IPR009078">
    <property type="entry name" value="Ferritin-like_SF"/>
</dbReference>
<proteinExistence type="predicted"/>
<dbReference type="Proteomes" id="UP000494245">
    <property type="component" value="Unassembled WGS sequence"/>
</dbReference>
<keyword evidence="9" id="KW-1185">Reference proteome</keyword>
<feature type="domain" description="Rubredoxin-like" evidence="6">
    <location>
        <begin position="153"/>
        <end position="187"/>
    </location>
</feature>
<evidence type="ECO:0000259" key="7">
    <source>
        <dbReference type="PROSITE" id="PS50905"/>
    </source>
</evidence>
<dbReference type="InterPro" id="IPR048574">
    <property type="entry name" value="RUBY_RBDX"/>
</dbReference>
<dbReference type="EMBL" id="BLTE01000019">
    <property type="protein sequence ID" value="GFK95571.1"/>
    <property type="molecule type" value="Genomic_DNA"/>
</dbReference>
<feature type="domain" description="Ferritin-like diiron" evidence="7">
    <location>
        <begin position="3"/>
        <end position="146"/>
    </location>
</feature>
<gene>
    <name evidence="8" type="primary">rbr_2</name>
    <name evidence="8" type="ORF">NNJEOMEG_03439</name>
</gene>
<protein>
    <submittedName>
        <fullName evidence="8">Rubrerythrin</fullName>
    </submittedName>
</protein>
<dbReference type="PANTHER" id="PTHR43865">
    <property type="entry name" value="RUBRERYTHRIN-RELATED"/>
    <property type="match status" value="1"/>
</dbReference>
<keyword evidence="4" id="KW-0249">Electron transport</keyword>
<dbReference type="InterPro" id="IPR003251">
    <property type="entry name" value="Rr_diiron-bd_dom"/>
</dbReference>
<evidence type="ECO:0000313" key="8">
    <source>
        <dbReference type="EMBL" id="GFK95571.1"/>
    </source>
</evidence>
<keyword evidence="3" id="KW-0479">Metal-binding</keyword>
<dbReference type="PROSITE" id="PS50905">
    <property type="entry name" value="FERRITIN_LIKE"/>
    <property type="match status" value="1"/>
</dbReference>
<dbReference type="SUPFAM" id="SSF47240">
    <property type="entry name" value="Ferritin-like"/>
    <property type="match status" value="1"/>
</dbReference>
<organism evidence="8 9">
    <name type="scientific">Fundidesulfovibrio magnetotacticus</name>
    <dbReference type="NCBI Taxonomy" id="2730080"/>
    <lineage>
        <taxon>Bacteria</taxon>
        <taxon>Pseudomonadati</taxon>
        <taxon>Thermodesulfobacteriota</taxon>
        <taxon>Desulfovibrionia</taxon>
        <taxon>Desulfovibrionales</taxon>
        <taxon>Desulfovibrionaceae</taxon>
        <taxon>Fundidesulfovibrio</taxon>
    </lineage>
</organism>
<comment type="caution">
    <text evidence="8">The sequence shown here is derived from an EMBL/GenBank/DDBJ whole genome shotgun (WGS) entry which is preliminary data.</text>
</comment>
<evidence type="ECO:0000256" key="4">
    <source>
        <dbReference type="ARBA" id="ARBA00022982"/>
    </source>
</evidence>
<dbReference type="InterPro" id="IPR009040">
    <property type="entry name" value="Ferritin-like_diiron"/>
</dbReference>
<dbReference type="Gene3D" id="2.20.28.10">
    <property type="match status" value="1"/>
</dbReference>
<dbReference type="PANTHER" id="PTHR43865:SF1">
    <property type="entry name" value="RUBRERYTHRIN-RELATED"/>
    <property type="match status" value="1"/>
</dbReference>
<evidence type="ECO:0000313" key="9">
    <source>
        <dbReference type="Proteomes" id="UP000494245"/>
    </source>
</evidence>
<evidence type="ECO:0000256" key="3">
    <source>
        <dbReference type="ARBA" id="ARBA00022723"/>
    </source>
</evidence>
<dbReference type="InterPro" id="IPR012347">
    <property type="entry name" value="Ferritin-like"/>
</dbReference>
<dbReference type="AlphaFoldDB" id="A0A6V8LYA4"/>
<dbReference type="RefSeq" id="WP_173086705.1">
    <property type="nucleotide sequence ID" value="NZ_BLTE01000019.1"/>
</dbReference>
<dbReference type="NCBIfam" id="NF045767">
    <property type="entry name" value="RuberyRbr"/>
    <property type="match status" value="1"/>
</dbReference>
<dbReference type="GO" id="GO:0016491">
    <property type="term" value="F:oxidoreductase activity"/>
    <property type="evidence" value="ECO:0007669"/>
    <property type="project" value="InterPro"/>
</dbReference>
<dbReference type="GO" id="GO:0005506">
    <property type="term" value="F:iron ion binding"/>
    <property type="evidence" value="ECO:0007669"/>
    <property type="project" value="InterPro"/>
</dbReference>
<dbReference type="Pfam" id="PF02915">
    <property type="entry name" value="Rubrerythrin"/>
    <property type="match status" value="1"/>
</dbReference>
<keyword evidence="2" id="KW-0813">Transport</keyword>
<sequence length="191" mass="21293">MPDLKGSRTEKNLLAAFAGECQAHVRYAFHAKQAKKEGYEQIAALFLETSEQEKAHARRFSRLLGGLSAEVTLPLAFPESGPTLDNLERSALGEERVGSLTYPEAAGVARDEGFAEAALVFEHIARAEIHHQQRFRALAENLRAGSVFARPEPVLWRCRHCGWTHEAKAAPERCPACAHPQAHFEITPWNW</sequence>
<name>A0A6V8LYA4_9BACT</name>
<evidence type="ECO:0000259" key="6">
    <source>
        <dbReference type="PROSITE" id="PS50903"/>
    </source>
</evidence>
<reference evidence="8 9" key="2">
    <citation type="submission" date="2020-05" db="EMBL/GenBank/DDBJ databases">
        <title>Draft genome sequence of Desulfovibrio sp. strainFSS-1.</title>
        <authorList>
            <person name="Shimoshige H."/>
            <person name="Kobayashi H."/>
            <person name="Maekawa T."/>
        </authorList>
    </citation>
    <scope>NUCLEOTIDE SEQUENCE [LARGE SCALE GENOMIC DNA]</scope>
    <source>
        <strain evidence="8 9">SIID29052-01</strain>
    </source>
</reference>
<keyword evidence="5" id="KW-0408">Iron</keyword>
<dbReference type="InterPro" id="IPR024934">
    <property type="entry name" value="Rubredoxin-like_dom"/>
</dbReference>
<evidence type="ECO:0000256" key="5">
    <source>
        <dbReference type="ARBA" id="ARBA00023004"/>
    </source>
</evidence>
<evidence type="ECO:0000256" key="1">
    <source>
        <dbReference type="ARBA" id="ARBA00001965"/>
    </source>
</evidence>
<dbReference type="PROSITE" id="PS50903">
    <property type="entry name" value="RUBREDOXIN_LIKE"/>
    <property type="match status" value="1"/>
</dbReference>
<comment type="cofactor">
    <cofactor evidence="1">
        <name>Fe(3+)</name>
        <dbReference type="ChEBI" id="CHEBI:29034"/>
    </cofactor>
</comment>
<reference evidence="8 9" key="1">
    <citation type="submission" date="2020-04" db="EMBL/GenBank/DDBJ databases">
        <authorList>
            <consortium name="Desulfovibrio sp. FSS-1 genome sequencing consortium"/>
            <person name="Shimoshige H."/>
            <person name="Kobayashi H."/>
            <person name="Maekawa T."/>
        </authorList>
    </citation>
    <scope>NUCLEOTIDE SEQUENCE [LARGE SCALE GENOMIC DNA]</scope>
    <source>
        <strain evidence="8 9">SIID29052-01</strain>
    </source>
</reference>